<dbReference type="Gene3D" id="3.30.200.20">
    <property type="entry name" value="Phosphorylase Kinase, domain 1"/>
    <property type="match status" value="1"/>
</dbReference>
<proteinExistence type="predicted"/>
<protein>
    <submittedName>
        <fullName evidence="2">Uncharacterized protein</fullName>
    </submittedName>
</protein>
<evidence type="ECO:0000313" key="3">
    <source>
        <dbReference type="Proteomes" id="UP000215914"/>
    </source>
</evidence>
<organism evidence="2 3">
    <name type="scientific">Helianthus annuus</name>
    <name type="common">Common sunflower</name>
    <dbReference type="NCBI Taxonomy" id="4232"/>
    <lineage>
        <taxon>Eukaryota</taxon>
        <taxon>Viridiplantae</taxon>
        <taxon>Streptophyta</taxon>
        <taxon>Embryophyta</taxon>
        <taxon>Tracheophyta</taxon>
        <taxon>Spermatophyta</taxon>
        <taxon>Magnoliopsida</taxon>
        <taxon>eudicotyledons</taxon>
        <taxon>Gunneridae</taxon>
        <taxon>Pentapetalae</taxon>
        <taxon>asterids</taxon>
        <taxon>campanulids</taxon>
        <taxon>Asterales</taxon>
        <taxon>Asteraceae</taxon>
        <taxon>Asteroideae</taxon>
        <taxon>Heliantheae alliance</taxon>
        <taxon>Heliantheae</taxon>
        <taxon>Helianthus</taxon>
    </lineage>
</organism>
<keyword evidence="1" id="KW-0812">Transmembrane</keyword>
<evidence type="ECO:0000313" key="2">
    <source>
        <dbReference type="EMBL" id="OTG22000.1"/>
    </source>
</evidence>
<feature type="transmembrane region" description="Helical" evidence="1">
    <location>
        <begin position="64"/>
        <end position="84"/>
    </location>
</feature>
<dbReference type="EMBL" id="CM007895">
    <property type="protein sequence ID" value="OTG22000.1"/>
    <property type="molecule type" value="Genomic_DNA"/>
</dbReference>
<accession>A0A251UF67</accession>
<dbReference type="AlphaFoldDB" id="A0A251UF67"/>
<keyword evidence="3" id="KW-1185">Reference proteome</keyword>
<evidence type="ECO:0000256" key="1">
    <source>
        <dbReference type="SAM" id="Phobius"/>
    </source>
</evidence>
<dbReference type="Proteomes" id="UP000215914">
    <property type="component" value="Chromosome 6"/>
</dbReference>
<reference evidence="3" key="1">
    <citation type="journal article" date="2017" name="Nature">
        <title>The sunflower genome provides insights into oil metabolism, flowering and Asterid evolution.</title>
        <authorList>
            <person name="Badouin H."/>
            <person name="Gouzy J."/>
            <person name="Grassa C.J."/>
            <person name="Murat F."/>
            <person name="Staton S.E."/>
            <person name="Cottret L."/>
            <person name="Lelandais-Briere C."/>
            <person name="Owens G.L."/>
            <person name="Carrere S."/>
            <person name="Mayjonade B."/>
            <person name="Legrand L."/>
            <person name="Gill N."/>
            <person name="Kane N.C."/>
            <person name="Bowers J.E."/>
            <person name="Hubner S."/>
            <person name="Bellec A."/>
            <person name="Berard A."/>
            <person name="Berges H."/>
            <person name="Blanchet N."/>
            <person name="Boniface M.C."/>
            <person name="Brunel D."/>
            <person name="Catrice O."/>
            <person name="Chaidir N."/>
            <person name="Claudel C."/>
            <person name="Donnadieu C."/>
            <person name="Faraut T."/>
            <person name="Fievet G."/>
            <person name="Helmstetter N."/>
            <person name="King M."/>
            <person name="Knapp S.J."/>
            <person name="Lai Z."/>
            <person name="Le Paslier M.C."/>
            <person name="Lippi Y."/>
            <person name="Lorenzon L."/>
            <person name="Mandel J.R."/>
            <person name="Marage G."/>
            <person name="Marchand G."/>
            <person name="Marquand E."/>
            <person name="Bret-Mestries E."/>
            <person name="Morien E."/>
            <person name="Nambeesan S."/>
            <person name="Nguyen T."/>
            <person name="Pegot-Espagnet P."/>
            <person name="Pouilly N."/>
            <person name="Raftis F."/>
            <person name="Sallet E."/>
            <person name="Schiex T."/>
            <person name="Thomas J."/>
            <person name="Vandecasteele C."/>
            <person name="Vares D."/>
            <person name="Vear F."/>
            <person name="Vautrin S."/>
            <person name="Crespi M."/>
            <person name="Mangin B."/>
            <person name="Burke J.M."/>
            <person name="Salse J."/>
            <person name="Munos S."/>
            <person name="Vincourt P."/>
            <person name="Rieseberg L.H."/>
            <person name="Langlade N.B."/>
        </authorList>
    </citation>
    <scope>NUCLEOTIDE SEQUENCE [LARGE SCALE GENOMIC DNA]</scope>
    <source>
        <strain evidence="3">cv. SF193</strain>
    </source>
</reference>
<sequence>MMTTEMVYATSSPSPGRGWFDGGVLLSLIYLLNSSLSASSKHFSVQFMTLFVNRPPIMLIGRSAYGIMWYVYIFVIMISLMLNSETNEMVALKKIAYAFDNCVDAKQMLHEIKLL</sequence>
<name>A0A251UF67_HELAN</name>
<dbReference type="STRING" id="4232.A0A251UF67"/>
<dbReference type="InParanoid" id="A0A251UF67"/>
<keyword evidence="1" id="KW-0472">Membrane</keyword>
<keyword evidence="1" id="KW-1133">Transmembrane helix</keyword>
<gene>
    <name evidence="2" type="ORF">HannXRQ_Chr06g0166711</name>
</gene>